<evidence type="ECO:0000313" key="3">
    <source>
        <dbReference type="Proteomes" id="UP001172102"/>
    </source>
</evidence>
<protein>
    <submittedName>
        <fullName evidence="2">Zinc finger protein-domain-containing protein</fullName>
    </submittedName>
</protein>
<organism evidence="2 3">
    <name type="scientific">Lasiosphaeris hirsuta</name>
    <dbReference type="NCBI Taxonomy" id="260670"/>
    <lineage>
        <taxon>Eukaryota</taxon>
        <taxon>Fungi</taxon>
        <taxon>Dikarya</taxon>
        <taxon>Ascomycota</taxon>
        <taxon>Pezizomycotina</taxon>
        <taxon>Sordariomycetes</taxon>
        <taxon>Sordariomycetidae</taxon>
        <taxon>Sordariales</taxon>
        <taxon>Lasiosphaeriaceae</taxon>
        <taxon>Lasiosphaeris</taxon>
    </lineage>
</organism>
<dbReference type="AlphaFoldDB" id="A0AA39ZVT9"/>
<dbReference type="Proteomes" id="UP001172102">
    <property type="component" value="Unassembled WGS sequence"/>
</dbReference>
<name>A0AA39ZVT9_9PEZI</name>
<dbReference type="PANTHER" id="PTHR40780">
    <property type="entry name" value="DUF3669 DOMAIN-CONTAINING PROTEIN"/>
    <property type="match status" value="1"/>
</dbReference>
<dbReference type="PANTHER" id="PTHR40780:SF3">
    <property type="entry name" value="DUF3669 DOMAIN-CONTAINING PROTEIN"/>
    <property type="match status" value="1"/>
</dbReference>
<evidence type="ECO:0000313" key="2">
    <source>
        <dbReference type="EMBL" id="KAK0704641.1"/>
    </source>
</evidence>
<keyword evidence="3" id="KW-1185">Reference proteome</keyword>
<reference evidence="2" key="1">
    <citation type="submission" date="2023-06" db="EMBL/GenBank/DDBJ databases">
        <title>Genome-scale phylogeny and comparative genomics of the fungal order Sordariales.</title>
        <authorList>
            <consortium name="Lawrence Berkeley National Laboratory"/>
            <person name="Hensen N."/>
            <person name="Bonometti L."/>
            <person name="Westerberg I."/>
            <person name="Brannstrom I.O."/>
            <person name="Guillou S."/>
            <person name="Cros-Aarteil S."/>
            <person name="Calhoun S."/>
            <person name="Haridas S."/>
            <person name="Kuo A."/>
            <person name="Mondo S."/>
            <person name="Pangilinan J."/>
            <person name="Riley R."/>
            <person name="Labutti K."/>
            <person name="Andreopoulos B."/>
            <person name="Lipzen A."/>
            <person name="Chen C."/>
            <person name="Yanf M."/>
            <person name="Daum C."/>
            <person name="Ng V."/>
            <person name="Clum A."/>
            <person name="Steindorff A."/>
            <person name="Ohm R."/>
            <person name="Martin F."/>
            <person name="Silar P."/>
            <person name="Natvig D."/>
            <person name="Lalanne C."/>
            <person name="Gautier V."/>
            <person name="Ament-Velasquez S.L."/>
            <person name="Kruys A."/>
            <person name="Hutchinson M.I."/>
            <person name="Powell A.J."/>
            <person name="Barry K."/>
            <person name="Miller A.N."/>
            <person name="Grigoriev I.V."/>
            <person name="Debuchy R."/>
            <person name="Gladieux P."/>
            <person name="Thoren M.H."/>
            <person name="Johannesson H."/>
        </authorList>
    </citation>
    <scope>NUCLEOTIDE SEQUENCE</scope>
    <source>
        <strain evidence="2">SMH4607-1</strain>
    </source>
</reference>
<evidence type="ECO:0000259" key="1">
    <source>
        <dbReference type="Pfam" id="PF12417"/>
    </source>
</evidence>
<accession>A0AA39ZVT9</accession>
<proteinExistence type="predicted"/>
<comment type="caution">
    <text evidence="2">The sequence shown here is derived from an EMBL/GenBank/DDBJ whole genome shotgun (WGS) entry which is preliminary data.</text>
</comment>
<sequence length="334" mass="37460">MYITEFSTACSKTQLQRIGQGFCGSVWANTFSNIDFQSSALVLKREDGGPGRSLLKEYRNHHQILAALQAGKTVAALYRVNIPESFLFMDETSPHWASILARLPPRYTACNASVSERIMPMPQNIVKDSTNEHCLIRPYLGRTRGGQQSPSDTRPRRPRVFSLRNFPLHLDQITEFGLPAHEYAIAMADALSFLHWSAEVDANDVEFVLGRCRTQTQSETVSQPRPGIGSRGFPPGVLGPHAMWILDFDCCGQLTINEAGVEQAAKCFWRNDPFYPKPGSGSPQGDDLWEVFRARFLRVSEEMLQGEDKALQQLPGMLMDRIVETRGVWAKNPT</sequence>
<dbReference type="EMBL" id="JAUKUA010000007">
    <property type="protein sequence ID" value="KAK0704641.1"/>
    <property type="molecule type" value="Genomic_DNA"/>
</dbReference>
<dbReference type="InterPro" id="IPR022137">
    <property type="entry name" value="Znf_prot_DUF3669"/>
</dbReference>
<gene>
    <name evidence="2" type="ORF">B0H67DRAFT_637178</name>
</gene>
<feature type="domain" description="DUF3669" evidence="1">
    <location>
        <begin position="243"/>
        <end position="306"/>
    </location>
</feature>
<dbReference type="Pfam" id="PF12417">
    <property type="entry name" value="DUF3669"/>
    <property type="match status" value="1"/>
</dbReference>